<feature type="region of interest" description="Disordered" evidence="1">
    <location>
        <begin position="585"/>
        <end position="682"/>
    </location>
</feature>
<dbReference type="AlphaFoldDB" id="A0AA40C318"/>
<feature type="region of interest" description="Disordered" evidence="1">
    <location>
        <begin position="36"/>
        <end position="213"/>
    </location>
</feature>
<gene>
    <name evidence="2" type="ORF">B0T14DRAFT_168396</name>
</gene>
<feature type="compositionally biased region" description="Acidic residues" evidence="1">
    <location>
        <begin position="39"/>
        <end position="52"/>
    </location>
</feature>
<name>A0AA40C318_9PEZI</name>
<dbReference type="EMBL" id="JAULSU010000003">
    <property type="protein sequence ID" value="KAK0623212.1"/>
    <property type="molecule type" value="Genomic_DNA"/>
</dbReference>
<feature type="region of interest" description="Disordered" evidence="1">
    <location>
        <begin position="372"/>
        <end position="409"/>
    </location>
</feature>
<dbReference type="Pfam" id="PF10336">
    <property type="entry name" value="DUF2420"/>
    <property type="match status" value="1"/>
</dbReference>
<dbReference type="Proteomes" id="UP001175000">
    <property type="component" value="Unassembled WGS sequence"/>
</dbReference>
<reference evidence="2" key="1">
    <citation type="submission" date="2023-06" db="EMBL/GenBank/DDBJ databases">
        <title>Genome-scale phylogeny and comparative genomics of the fungal order Sordariales.</title>
        <authorList>
            <consortium name="Lawrence Berkeley National Laboratory"/>
            <person name="Hensen N."/>
            <person name="Bonometti L."/>
            <person name="Westerberg I."/>
            <person name="Brannstrom I.O."/>
            <person name="Guillou S."/>
            <person name="Cros-Aarteil S."/>
            <person name="Calhoun S."/>
            <person name="Haridas S."/>
            <person name="Kuo A."/>
            <person name="Mondo S."/>
            <person name="Pangilinan J."/>
            <person name="Riley R."/>
            <person name="Labutti K."/>
            <person name="Andreopoulos B."/>
            <person name="Lipzen A."/>
            <person name="Chen C."/>
            <person name="Yanf M."/>
            <person name="Daum C."/>
            <person name="Ng V."/>
            <person name="Clum A."/>
            <person name="Steindorff A."/>
            <person name="Ohm R."/>
            <person name="Martin F."/>
            <person name="Silar P."/>
            <person name="Natvig D."/>
            <person name="Lalanne C."/>
            <person name="Gautier V."/>
            <person name="Ament-Velasquez S.L."/>
            <person name="Kruys A."/>
            <person name="Hutchinson M.I."/>
            <person name="Powell A.J."/>
            <person name="Barry K."/>
            <person name="Miller A.N."/>
            <person name="Grigoriev I.V."/>
            <person name="Debuchy R."/>
            <person name="Gladieux P."/>
            <person name="Thoren M.H."/>
            <person name="Johannesson H."/>
        </authorList>
    </citation>
    <scope>NUCLEOTIDE SEQUENCE</scope>
    <source>
        <strain evidence="2">CBS 606.72</strain>
    </source>
</reference>
<keyword evidence="3" id="KW-1185">Reference proteome</keyword>
<feature type="compositionally biased region" description="Polar residues" evidence="1">
    <location>
        <begin position="171"/>
        <end position="195"/>
    </location>
</feature>
<accession>A0AA40C318</accession>
<organism evidence="2 3">
    <name type="scientific">Immersiella caudata</name>
    <dbReference type="NCBI Taxonomy" id="314043"/>
    <lineage>
        <taxon>Eukaryota</taxon>
        <taxon>Fungi</taxon>
        <taxon>Dikarya</taxon>
        <taxon>Ascomycota</taxon>
        <taxon>Pezizomycotina</taxon>
        <taxon>Sordariomycetes</taxon>
        <taxon>Sordariomycetidae</taxon>
        <taxon>Sordariales</taxon>
        <taxon>Lasiosphaeriaceae</taxon>
        <taxon>Immersiella</taxon>
    </lineage>
</organism>
<feature type="compositionally biased region" description="Low complexity" evidence="1">
    <location>
        <begin position="116"/>
        <end position="134"/>
    </location>
</feature>
<feature type="region of interest" description="Disordered" evidence="1">
    <location>
        <begin position="443"/>
        <end position="472"/>
    </location>
</feature>
<feature type="compositionally biased region" description="Acidic residues" evidence="1">
    <location>
        <begin position="105"/>
        <end position="114"/>
    </location>
</feature>
<feature type="compositionally biased region" description="Acidic residues" evidence="1">
    <location>
        <begin position="63"/>
        <end position="95"/>
    </location>
</feature>
<feature type="compositionally biased region" description="Acidic residues" evidence="1">
    <location>
        <begin position="629"/>
        <end position="644"/>
    </location>
</feature>
<evidence type="ECO:0000256" key="1">
    <source>
        <dbReference type="SAM" id="MobiDB-lite"/>
    </source>
</evidence>
<proteinExistence type="predicted"/>
<feature type="compositionally biased region" description="Polar residues" evidence="1">
    <location>
        <begin position="593"/>
        <end position="602"/>
    </location>
</feature>
<dbReference type="InterPro" id="IPR018822">
    <property type="entry name" value="UPF0646"/>
</dbReference>
<sequence>MDALLSVADAQADPEDYYLDLNASADAGMEEFDFKLDGAYDDEAPAEADPESAAEKTIADFEISYEDEEAAREPMEDDPKDADENAEGVEDDAGQDVDVGYQDEIGYEDEEPDSNADAAGSDAAGSATDTAEAGPGMPSGAEVGLPDDENYEFDDPDEGDMSMFNAAEPSIEQSADTTDGASTHRSQHDQAQTPASGLGDHQETPAGFSGTSLASDVPEITVHYNQGQYSLIGAPSDDPDSYFLSDVKELDAPLSQLLASIRAVISDEVSPGDELLVRIDALDLEFGEKSNQKFLDRSFHDILRCYSALFSTSPDDPHELEFDLLMRRDCEERFLELLREVGLAGEQPDRSADVDEGEISVTEEASVDAYSENLGTGEGLATAADSNTSETIEEVRKPTEPQAAPETGDDVMSEAHNLHADLTGIKAEGLAELEMGGERMFEEEYQQELQHESSNVAGNTDGREVEAPDTLDVGGDLDEAFTAGEMFYEQELAIDLTEQSLEQGVDEWSGEASGQADIGVGEVLVPNDIGSANNDISLTFGAPSALTTIQEQGDIGDDMLVQEERYAAISGPFADNSAPAATTIGDAQEVKSRQTSRTSTVNGDEIGYEENNQAGVGSKHGSEQHLDPLGDEIDWNNDGEEDGERETTVLAPSGKRDRTNEPEGLSDGTGIATIHLSQSFQL</sequence>
<evidence type="ECO:0000313" key="3">
    <source>
        <dbReference type="Proteomes" id="UP001175000"/>
    </source>
</evidence>
<protein>
    <submittedName>
        <fullName evidence="2">Uncharacterized protein</fullName>
    </submittedName>
</protein>
<evidence type="ECO:0000313" key="2">
    <source>
        <dbReference type="EMBL" id="KAK0623212.1"/>
    </source>
</evidence>
<comment type="caution">
    <text evidence="2">The sequence shown here is derived from an EMBL/GenBank/DDBJ whole genome shotgun (WGS) entry which is preliminary data.</text>
</comment>
<feature type="compositionally biased region" description="Acidic residues" evidence="1">
    <location>
        <begin position="145"/>
        <end position="160"/>
    </location>
</feature>